<keyword evidence="5" id="KW-1185">Reference proteome</keyword>
<dbReference type="AlphaFoldDB" id="A0A8K0THI0"/>
<dbReference type="PANTHER" id="PTHR13056">
    <property type="entry name" value="VACUOLAR FUSION PROTEIN CCZ1 HOMOLOG-RELATED"/>
    <property type="match status" value="1"/>
</dbReference>
<dbReference type="OrthoDB" id="240546at2759"/>
<comment type="caution">
    <text evidence="4">The sequence shown here is derived from an EMBL/GenBank/DDBJ whole genome shotgun (WGS) entry which is preliminary data.</text>
</comment>
<feature type="compositionally biased region" description="Basic and acidic residues" evidence="2">
    <location>
        <begin position="260"/>
        <end position="269"/>
    </location>
</feature>
<evidence type="ECO:0000256" key="1">
    <source>
        <dbReference type="ARBA" id="ARBA00005352"/>
    </source>
</evidence>
<dbReference type="InterPro" id="IPR043987">
    <property type="entry name" value="CCZ1/INTU/HSP4_longin_1"/>
</dbReference>
<feature type="compositionally biased region" description="Low complexity" evidence="2">
    <location>
        <begin position="349"/>
        <end position="363"/>
    </location>
</feature>
<dbReference type="EMBL" id="JAGPXD010000004">
    <property type="protein sequence ID" value="KAH7358528.1"/>
    <property type="molecule type" value="Genomic_DNA"/>
</dbReference>
<organism evidence="4 5">
    <name type="scientific">Plectosphaerella cucumerina</name>
    <dbReference type="NCBI Taxonomy" id="40658"/>
    <lineage>
        <taxon>Eukaryota</taxon>
        <taxon>Fungi</taxon>
        <taxon>Dikarya</taxon>
        <taxon>Ascomycota</taxon>
        <taxon>Pezizomycotina</taxon>
        <taxon>Sordariomycetes</taxon>
        <taxon>Hypocreomycetidae</taxon>
        <taxon>Glomerellales</taxon>
        <taxon>Plectosphaerellaceae</taxon>
        <taxon>Plectosphaerella</taxon>
    </lineage>
</organism>
<gene>
    <name evidence="4" type="ORF">B0T11DRAFT_105139</name>
</gene>
<feature type="region of interest" description="Disordered" evidence="2">
    <location>
        <begin position="330"/>
        <end position="396"/>
    </location>
</feature>
<evidence type="ECO:0000256" key="2">
    <source>
        <dbReference type="SAM" id="MobiDB-lite"/>
    </source>
</evidence>
<comment type="similarity">
    <text evidence="1">Belongs to the CCZ1 family.</text>
</comment>
<dbReference type="Proteomes" id="UP000813385">
    <property type="component" value="Unassembled WGS sequence"/>
</dbReference>
<feature type="region of interest" description="Disordered" evidence="2">
    <location>
        <begin position="423"/>
        <end position="444"/>
    </location>
</feature>
<accession>A0A8K0THI0</accession>
<feature type="region of interest" description="Disordered" evidence="2">
    <location>
        <begin position="688"/>
        <end position="728"/>
    </location>
</feature>
<dbReference type="InterPro" id="IPR013176">
    <property type="entry name" value="Ccz1"/>
</dbReference>
<evidence type="ECO:0000313" key="4">
    <source>
        <dbReference type="EMBL" id="KAH7358528.1"/>
    </source>
</evidence>
<feature type="region of interest" description="Disordered" evidence="2">
    <location>
        <begin position="260"/>
        <end position="292"/>
    </location>
</feature>
<dbReference type="Pfam" id="PF19031">
    <property type="entry name" value="Intu_longin_1"/>
    <property type="match status" value="1"/>
</dbReference>
<sequence length="789" mass="86278">MASPGAIVPAQLGFLAIFNPSLGNTDETVEDQIVYYASVSTQSHNRRRQRSRGRPTENLSQEERNERLRQIGLAQGMVDFGRSFSDGVAVDTIDTEKSRVVLHELEPNWWILASIDLTRLPLPPKLPIGKTGEPSEAVVEHSSKEIKPAALLMKDLLRAHSTFLLHHDASLSALFVRTKRTKFVSILSRYWDLYLSTWNVMLHGNPARSIFGGINMAASGELGIGVGEEERGSGEREVLEGLVGRIEGLVDIVVSKFGTHETSNKDEKTGTGAADTKGQWLGTGREPGPDDGAIFLGTGALSRKSLRGITHWMEDLYTWGDNAYGVIESPTSSRQARRAKKAASDAKSPRPSMPSRDSGSSSSTKTLAERRGQAIGTVAEAKTPELPATPMGEGIAEDGDGHLDKLMSYMKLGYGTYWSIGKTGGPSIPATGASPDTRRSKPKAEDTGHFLIGLLGDVEDDNGNASDSDRSQGFRLNLDTDSNSRTMLRTVHVELEEMGRNLSESNIVKDLSILSNEVTPLGALGGSSSTFESQDQNKITKLRVVVYVSKPYIFTFLFQLRTDSLALDSMYRSLHQQLVPLKKPLQASTAYRPHRPDVGLSSTGIYDLIWDPPSMTVHSTIPSIPEPGEIHNQGTTGPVWSRAEAMNSHMQMLNIHAMTRVDIGELERTCKTNRGWWVVWTRILERPPTATSAPEEAEEDEASPFSETPSNDTDDSGITERNKAYEPVPGPTVKKEIFLLRRASDHAGARNRSGSYGESLGWTDGSGRLAQGIGIDTRKYIEGLLSLDR</sequence>
<proteinExistence type="inferred from homology"/>
<feature type="domain" description="CCZ1/INTU/HSP4 first Longin" evidence="3">
    <location>
        <begin position="14"/>
        <end position="118"/>
    </location>
</feature>
<dbReference type="PANTHER" id="PTHR13056:SF0">
    <property type="entry name" value="VACUOLAR FUSION PROTEIN CCZ1 HOMOLOG-RELATED"/>
    <property type="match status" value="1"/>
</dbReference>
<name>A0A8K0THI0_9PEZI</name>
<reference evidence="4" key="1">
    <citation type="journal article" date="2021" name="Nat. Commun.">
        <title>Genetic determinants of endophytism in the Arabidopsis root mycobiome.</title>
        <authorList>
            <person name="Mesny F."/>
            <person name="Miyauchi S."/>
            <person name="Thiergart T."/>
            <person name="Pickel B."/>
            <person name="Atanasova L."/>
            <person name="Karlsson M."/>
            <person name="Huettel B."/>
            <person name="Barry K.W."/>
            <person name="Haridas S."/>
            <person name="Chen C."/>
            <person name="Bauer D."/>
            <person name="Andreopoulos W."/>
            <person name="Pangilinan J."/>
            <person name="LaButti K."/>
            <person name="Riley R."/>
            <person name="Lipzen A."/>
            <person name="Clum A."/>
            <person name="Drula E."/>
            <person name="Henrissat B."/>
            <person name="Kohler A."/>
            <person name="Grigoriev I.V."/>
            <person name="Martin F.M."/>
            <person name="Hacquard S."/>
        </authorList>
    </citation>
    <scope>NUCLEOTIDE SEQUENCE</scope>
    <source>
        <strain evidence="4">MPI-CAGE-AT-0016</strain>
    </source>
</reference>
<dbReference type="GO" id="GO:0035658">
    <property type="term" value="C:Mon1-Ccz1 complex"/>
    <property type="evidence" value="ECO:0007669"/>
    <property type="project" value="InterPro"/>
</dbReference>
<feature type="compositionally biased region" description="Basic residues" evidence="2">
    <location>
        <begin position="44"/>
        <end position="53"/>
    </location>
</feature>
<evidence type="ECO:0000313" key="5">
    <source>
        <dbReference type="Proteomes" id="UP000813385"/>
    </source>
</evidence>
<protein>
    <recommendedName>
        <fullName evidence="3">CCZ1/INTU/HSP4 first Longin domain-containing protein</fullName>
    </recommendedName>
</protein>
<evidence type="ECO:0000259" key="3">
    <source>
        <dbReference type="Pfam" id="PF19031"/>
    </source>
</evidence>
<feature type="region of interest" description="Disordered" evidence="2">
    <location>
        <begin position="44"/>
        <end position="64"/>
    </location>
</feature>
<dbReference type="GO" id="GO:0016192">
    <property type="term" value="P:vesicle-mediated transport"/>
    <property type="evidence" value="ECO:0007669"/>
    <property type="project" value="InterPro"/>
</dbReference>